<dbReference type="GO" id="GO:0003779">
    <property type="term" value="F:actin binding"/>
    <property type="evidence" value="ECO:0007669"/>
    <property type="project" value="InterPro"/>
</dbReference>
<sequence length="94" mass="10582">MDRKSQLQPMVQLTLVDSALQSRVESLTRKANSEFSLCGARDNIKAPTKSLFWQQGKSLTFILTFESEQERNAAIVLARKYAFDCNVTLLGPDD</sequence>
<protein>
    <recommendedName>
        <fullName evidence="1">Stomatal closure-related actin-binding protein PH domain-containing protein</fullName>
    </recommendedName>
</protein>
<dbReference type="PANTHER" id="PTHR31172:SF7">
    <property type="entry name" value="STOMATAL CLOSURE-RELATED ACTIN-BINDING PROTEIN 3"/>
    <property type="match status" value="1"/>
</dbReference>
<keyword evidence="3" id="KW-1185">Reference proteome</keyword>
<dbReference type="Pfam" id="PF17684">
    <property type="entry name" value="SCAB-PH"/>
    <property type="match status" value="1"/>
</dbReference>
<reference evidence="2" key="1">
    <citation type="submission" date="2019-07" db="EMBL/GenBank/DDBJ databases">
        <authorList>
            <person name="Dittberner H."/>
        </authorList>
    </citation>
    <scope>NUCLEOTIDE SEQUENCE [LARGE SCALE GENOMIC DNA]</scope>
</reference>
<comment type="caution">
    <text evidence="2">The sequence shown here is derived from an EMBL/GenBank/DDBJ whole genome shotgun (WGS) entry which is preliminary data.</text>
</comment>
<gene>
    <name evidence="2" type="ORF">ANE_LOCUS16328</name>
</gene>
<dbReference type="Gene3D" id="2.30.29.140">
    <property type="match status" value="1"/>
</dbReference>
<dbReference type="InterPro" id="IPR039640">
    <property type="entry name" value="SCAB"/>
</dbReference>
<evidence type="ECO:0000259" key="1">
    <source>
        <dbReference type="Pfam" id="PF17684"/>
    </source>
</evidence>
<evidence type="ECO:0000313" key="3">
    <source>
        <dbReference type="Proteomes" id="UP000489600"/>
    </source>
</evidence>
<accession>A0A565BWW3</accession>
<dbReference type="Proteomes" id="UP000489600">
    <property type="component" value="Unassembled WGS sequence"/>
</dbReference>
<evidence type="ECO:0000313" key="2">
    <source>
        <dbReference type="EMBL" id="VVB05884.1"/>
    </source>
</evidence>
<name>A0A565BWW3_9BRAS</name>
<dbReference type="PANTHER" id="PTHR31172">
    <property type="entry name" value="STOMATAL CLOSURE-RELATED ACTIN-BINDING PROTEIN 1"/>
    <property type="match status" value="1"/>
</dbReference>
<dbReference type="OrthoDB" id="1722339at2759"/>
<dbReference type="EMBL" id="CABITT030000005">
    <property type="protein sequence ID" value="VVB05884.1"/>
    <property type="molecule type" value="Genomic_DNA"/>
</dbReference>
<dbReference type="InterPro" id="IPR041144">
    <property type="entry name" value="SCAB-PH"/>
</dbReference>
<dbReference type="GO" id="GO:0007015">
    <property type="term" value="P:actin filament organization"/>
    <property type="evidence" value="ECO:0007669"/>
    <property type="project" value="InterPro"/>
</dbReference>
<organism evidence="2 3">
    <name type="scientific">Arabis nemorensis</name>
    <dbReference type="NCBI Taxonomy" id="586526"/>
    <lineage>
        <taxon>Eukaryota</taxon>
        <taxon>Viridiplantae</taxon>
        <taxon>Streptophyta</taxon>
        <taxon>Embryophyta</taxon>
        <taxon>Tracheophyta</taxon>
        <taxon>Spermatophyta</taxon>
        <taxon>Magnoliopsida</taxon>
        <taxon>eudicotyledons</taxon>
        <taxon>Gunneridae</taxon>
        <taxon>Pentapetalae</taxon>
        <taxon>rosids</taxon>
        <taxon>malvids</taxon>
        <taxon>Brassicales</taxon>
        <taxon>Brassicaceae</taxon>
        <taxon>Arabideae</taxon>
        <taxon>Arabis</taxon>
    </lineage>
</organism>
<dbReference type="GO" id="GO:0010119">
    <property type="term" value="P:regulation of stomatal movement"/>
    <property type="evidence" value="ECO:0007669"/>
    <property type="project" value="InterPro"/>
</dbReference>
<proteinExistence type="predicted"/>
<dbReference type="AlphaFoldDB" id="A0A565BWW3"/>
<feature type="domain" description="Stomatal closure-related actin-binding protein PH" evidence="1">
    <location>
        <begin position="32"/>
        <end position="94"/>
    </location>
</feature>